<dbReference type="GO" id="GO:0004065">
    <property type="term" value="F:arylsulfatase activity"/>
    <property type="evidence" value="ECO:0007669"/>
    <property type="project" value="TreeGrafter"/>
</dbReference>
<reference evidence="6 7" key="1">
    <citation type="submission" date="2019-08" db="EMBL/GenBank/DDBJ databases">
        <title>Genomes sequence of Algoriphagus aquimarinus ACAM450.</title>
        <authorList>
            <person name="Bowman J.P."/>
        </authorList>
    </citation>
    <scope>NUCLEOTIDE SEQUENCE [LARGE SCALE GENOMIC DNA]</scope>
    <source>
        <strain evidence="6 7">ACAM 450</strain>
    </source>
</reference>
<dbReference type="InterPro" id="IPR017850">
    <property type="entry name" value="Alkaline_phosphatase_core_sf"/>
</dbReference>
<gene>
    <name evidence="6" type="ORF">ESV85_13200</name>
</gene>
<dbReference type="RefSeq" id="WP_146918333.1">
    <property type="nucleotide sequence ID" value="NZ_VORW01000008.1"/>
</dbReference>
<sequence length="592" mass="66620">MTQNPKSIFYLIVGIGILFLQSCNPESKEISKPNIVLILTDDQGWGDLGINGNSQVNTPNIDQLAMKGVQFSRFYVDPVCSPTRAEILTGRYHPRGGVYSTSRGGERLDLDEKTIAEIFQSNGYNTAAFGKWHNGSQPPYHPNNRGFDEFYGFASGHWGNYFSPMLERNGEVVKGDGFIIDDLTNNALDYIEKNTDKPFFVYLAYNTPHSPMQVPDIWWDKYKDASIDSTHRNGSKEKIDKTRAAYALCENIDWNVGRVVDKLDSLKLLENTIVIYMSDNGPNGWRWNDGLKGIKGSTDEGGVRSPFIMYWKDQLKPQIISQIASAIDILPSLMDLAGITTAFDKPVDGISLKPLLTESNPTWNDRYVYSHWNGKVSVRNQQYILDSDNQLFDLNSDPGQRQPIAQPSEAILSELTKAKNEWINNVLSELDRDREEIFPVGYEGSKFTLLPARDGIPHGGIERSSIHPNSSFFTNWTSTQDSVTWDTDILTSGKYKATVYYTSKASAVGSTLVLKQGENEISTGINEAHDSDFLAIEFDRSPRDESYEKDYKPLEIGIIQLDKGHHPITMKASEIKGSEFIEVRLLVLEKMN</sequence>
<name>A0A5C7AND9_9BACT</name>
<feature type="domain" description="Sulfatase N-terminal" evidence="5">
    <location>
        <begin position="33"/>
        <end position="339"/>
    </location>
</feature>
<dbReference type="SUPFAM" id="SSF53649">
    <property type="entry name" value="Alkaline phosphatase-like"/>
    <property type="match status" value="1"/>
</dbReference>
<keyword evidence="2" id="KW-0479">Metal-binding</keyword>
<organism evidence="6 7">
    <name type="scientific">Algoriphagus aquimarinus</name>
    <dbReference type="NCBI Taxonomy" id="237018"/>
    <lineage>
        <taxon>Bacteria</taxon>
        <taxon>Pseudomonadati</taxon>
        <taxon>Bacteroidota</taxon>
        <taxon>Cytophagia</taxon>
        <taxon>Cytophagales</taxon>
        <taxon>Cyclobacteriaceae</taxon>
        <taxon>Algoriphagus</taxon>
    </lineage>
</organism>
<evidence type="ECO:0000256" key="2">
    <source>
        <dbReference type="ARBA" id="ARBA00022723"/>
    </source>
</evidence>
<dbReference type="InterPro" id="IPR024607">
    <property type="entry name" value="Sulfatase_CS"/>
</dbReference>
<dbReference type="EMBL" id="VORW01000008">
    <property type="protein sequence ID" value="TXE10286.1"/>
    <property type="molecule type" value="Genomic_DNA"/>
</dbReference>
<keyword evidence="4" id="KW-0106">Calcium</keyword>
<evidence type="ECO:0000256" key="4">
    <source>
        <dbReference type="ARBA" id="ARBA00022837"/>
    </source>
</evidence>
<dbReference type="Gene3D" id="2.60.120.260">
    <property type="entry name" value="Galactose-binding domain-like"/>
    <property type="match status" value="1"/>
</dbReference>
<evidence type="ECO:0000256" key="3">
    <source>
        <dbReference type="ARBA" id="ARBA00022801"/>
    </source>
</evidence>
<dbReference type="AlphaFoldDB" id="A0A5C7AND9"/>
<evidence type="ECO:0000313" key="6">
    <source>
        <dbReference type="EMBL" id="TXE10286.1"/>
    </source>
</evidence>
<dbReference type="GO" id="GO:0046872">
    <property type="term" value="F:metal ion binding"/>
    <property type="evidence" value="ECO:0007669"/>
    <property type="project" value="UniProtKB-KW"/>
</dbReference>
<comment type="similarity">
    <text evidence="1">Belongs to the sulfatase family.</text>
</comment>
<evidence type="ECO:0000313" key="7">
    <source>
        <dbReference type="Proteomes" id="UP000321935"/>
    </source>
</evidence>
<dbReference type="PROSITE" id="PS00523">
    <property type="entry name" value="SULFATASE_1"/>
    <property type="match status" value="1"/>
</dbReference>
<dbReference type="PANTHER" id="PTHR42693:SF53">
    <property type="entry name" value="ENDO-4-O-SULFATASE"/>
    <property type="match status" value="1"/>
</dbReference>
<evidence type="ECO:0000259" key="5">
    <source>
        <dbReference type="Pfam" id="PF00884"/>
    </source>
</evidence>
<dbReference type="Gene3D" id="3.40.720.10">
    <property type="entry name" value="Alkaline Phosphatase, subunit A"/>
    <property type="match status" value="1"/>
</dbReference>
<dbReference type="Pfam" id="PF00884">
    <property type="entry name" value="Sulfatase"/>
    <property type="match status" value="1"/>
</dbReference>
<dbReference type="PANTHER" id="PTHR42693">
    <property type="entry name" value="ARYLSULFATASE FAMILY MEMBER"/>
    <property type="match status" value="1"/>
</dbReference>
<dbReference type="OrthoDB" id="9764377at2"/>
<comment type="caution">
    <text evidence="6">The sequence shown here is derived from an EMBL/GenBank/DDBJ whole genome shotgun (WGS) entry which is preliminary data.</text>
</comment>
<dbReference type="CDD" id="cd16146">
    <property type="entry name" value="ARS_like"/>
    <property type="match status" value="1"/>
</dbReference>
<dbReference type="Proteomes" id="UP000321935">
    <property type="component" value="Unassembled WGS sequence"/>
</dbReference>
<dbReference type="PROSITE" id="PS51257">
    <property type="entry name" value="PROKAR_LIPOPROTEIN"/>
    <property type="match status" value="1"/>
</dbReference>
<accession>A0A5C7AND9</accession>
<evidence type="ECO:0000256" key="1">
    <source>
        <dbReference type="ARBA" id="ARBA00008779"/>
    </source>
</evidence>
<proteinExistence type="inferred from homology"/>
<dbReference type="InterPro" id="IPR050738">
    <property type="entry name" value="Sulfatase"/>
</dbReference>
<protein>
    <submittedName>
        <fullName evidence="6">Arylsulfatase</fullName>
    </submittedName>
</protein>
<keyword evidence="3" id="KW-0378">Hydrolase</keyword>
<dbReference type="InterPro" id="IPR000917">
    <property type="entry name" value="Sulfatase_N"/>
</dbReference>